<organism evidence="1 2">
    <name type="scientific">Rhododendron molle</name>
    <name type="common">Chinese azalea</name>
    <name type="synonym">Azalea mollis</name>
    <dbReference type="NCBI Taxonomy" id="49168"/>
    <lineage>
        <taxon>Eukaryota</taxon>
        <taxon>Viridiplantae</taxon>
        <taxon>Streptophyta</taxon>
        <taxon>Embryophyta</taxon>
        <taxon>Tracheophyta</taxon>
        <taxon>Spermatophyta</taxon>
        <taxon>Magnoliopsida</taxon>
        <taxon>eudicotyledons</taxon>
        <taxon>Gunneridae</taxon>
        <taxon>Pentapetalae</taxon>
        <taxon>asterids</taxon>
        <taxon>Ericales</taxon>
        <taxon>Ericaceae</taxon>
        <taxon>Ericoideae</taxon>
        <taxon>Rhodoreae</taxon>
        <taxon>Rhododendron</taxon>
    </lineage>
</organism>
<evidence type="ECO:0000313" key="1">
    <source>
        <dbReference type="EMBL" id="KAI8543461.1"/>
    </source>
</evidence>
<proteinExistence type="predicted"/>
<dbReference type="Proteomes" id="UP001062846">
    <property type="component" value="Chromosome 8"/>
</dbReference>
<gene>
    <name evidence="1" type="ORF">RHMOL_Rhmol08G0220200</name>
</gene>
<evidence type="ECO:0000313" key="2">
    <source>
        <dbReference type="Proteomes" id="UP001062846"/>
    </source>
</evidence>
<keyword evidence="2" id="KW-1185">Reference proteome</keyword>
<sequence>MELKESFVDFVQRWRAKTVQMKEKPSEKDQIRMSVRNLQPPLAKHLILAQASFDFKTFFEIGLAVEEAVQLGILEKAITNSVIGSKT</sequence>
<accession>A0ACC0MR00</accession>
<reference evidence="1" key="1">
    <citation type="submission" date="2022-02" db="EMBL/GenBank/DDBJ databases">
        <title>Plant Genome Project.</title>
        <authorList>
            <person name="Zhang R.-G."/>
        </authorList>
    </citation>
    <scope>NUCLEOTIDE SEQUENCE</scope>
    <source>
        <strain evidence="1">AT1</strain>
    </source>
</reference>
<name>A0ACC0MR00_RHOML</name>
<dbReference type="EMBL" id="CM046395">
    <property type="protein sequence ID" value="KAI8543461.1"/>
    <property type="molecule type" value="Genomic_DNA"/>
</dbReference>
<comment type="caution">
    <text evidence="1">The sequence shown here is derived from an EMBL/GenBank/DDBJ whole genome shotgun (WGS) entry which is preliminary data.</text>
</comment>
<protein>
    <submittedName>
        <fullName evidence="1">Uncharacterized protein</fullName>
    </submittedName>
</protein>